<feature type="transmembrane region" description="Helical" evidence="6">
    <location>
        <begin position="218"/>
        <end position="240"/>
    </location>
</feature>
<dbReference type="Proteomes" id="UP001302349">
    <property type="component" value="Chromosome"/>
</dbReference>
<reference evidence="7 8" key="1">
    <citation type="journal article" date="2023" name="Microbiol. Resour. Announc.">
        <title>Complete Genome Sequence of Imperialibacter roseus strain P4T.</title>
        <authorList>
            <person name="Tizabi D.R."/>
            <person name="Bachvaroff T."/>
            <person name="Hill R.T."/>
        </authorList>
    </citation>
    <scope>NUCLEOTIDE SEQUENCE [LARGE SCALE GENOMIC DNA]</scope>
    <source>
        <strain evidence="7 8">P4T</strain>
    </source>
</reference>
<evidence type="ECO:0000313" key="7">
    <source>
        <dbReference type="EMBL" id="WOK06731.1"/>
    </source>
</evidence>
<keyword evidence="8" id="KW-1185">Reference proteome</keyword>
<keyword evidence="5 6" id="KW-0472">Membrane</keyword>
<dbReference type="NCBIfam" id="TIGR00374">
    <property type="entry name" value="flippase-like domain"/>
    <property type="match status" value="1"/>
</dbReference>
<evidence type="ECO:0000256" key="4">
    <source>
        <dbReference type="ARBA" id="ARBA00022989"/>
    </source>
</evidence>
<feature type="transmembrane region" description="Helical" evidence="6">
    <location>
        <begin position="7"/>
        <end position="26"/>
    </location>
</feature>
<dbReference type="Pfam" id="PF03706">
    <property type="entry name" value="LPG_synthase_TM"/>
    <property type="match status" value="1"/>
</dbReference>
<feature type="transmembrane region" description="Helical" evidence="6">
    <location>
        <begin position="164"/>
        <end position="185"/>
    </location>
</feature>
<protein>
    <submittedName>
        <fullName evidence="7">Lysylphosphatidylglycerol synthase transmembrane domain-containing protein</fullName>
    </submittedName>
</protein>
<dbReference type="PANTHER" id="PTHR39087:SF2">
    <property type="entry name" value="UPF0104 MEMBRANE PROTEIN MJ1595"/>
    <property type="match status" value="1"/>
</dbReference>
<feature type="transmembrane region" description="Helical" evidence="6">
    <location>
        <begin position="294"/>
        <end position="322"/>
    </location>
</feature>
<dbReference type="PANTHER" id="PTHR39087">
    <property type="entry name" value="UPF0104 MEMBRANE PROTEIN MJ1595"/>
    <property type="match status" value="1"/>
</dbReference>
<comment type="subcellular location">
    <subcellularLocation>
        <location evidence="1">Cell membrane</location>
        <topology evidence="1">Multi-pass membrane protein</topology>
    </subcellularLocation>
</comment>
<feature type="transmembrane region" description="Helical" evidence="6">
    <location>
        <begin position="71"/>
        <end position="90"/>
    </location>
</feature>
<keyword evidence="4 6" id="KW-1133">Transmembrane helix</keyword>
<gene>
    <name evidence="7" type="ORF">RT717_27035</name>
</gene>
<dbReference type="EMBL" id="CP136051">
    <property type="protein sequence ID" value="WOK06731.1"/>
    <property type="molecule type" value="Genomic_DNA"/>
</dbReference>
<name>A0ABZ0IQA0_9BACT</name>
<keyword evidence="3 6" id="KW-0812">Transmembrane</keyword>
<accession>A0ABZ0IQA0</accession>
<evidence type="ECO:0000256" key="6">
    <source>
        <dbReference type="SAM" id="Phobius"/>
    </source>
</evidence>
<feature type="transmembrane region" description="Helical" evidence="6">
    <location>
        <begin position="246"/>
        <end position="265"/>
    </location>
</feature>
<dbReference type="RefSeq" id="WP_317489435.1">
    <property type="nucleotide sequence ID" value="NZ_CP136051.1"/>
</dbReference>
<keyword evidence="2" id="KW-1003">Cell membrane</keyword>
<dbReference type="InterPro" id="IPR022791">
    <property type="entry name" value="L-PG_synthase/AglD"/>
</dbReference>
<evidence type="ECO:0000256" key="5">
    <source>
        <dbReference type="ARBA" id="ARBA00023136"/>
    </source>
</evidence>
<sequence>MRKTITSVARYVLTLALAFALLWWLFKDIDLDDFMARLSKVEYGWVYLSIGISFFGYWIRAYRWNLLFKSLDVSVSTFRLFLAVMVGYMANMAFPRMGEVSRCAILRRTDNIPMSTSIGTVVTERGVDLISLLSVLAGAMLVEFGKISSLLGDMMGRLWSGLSVSQLTITIGVIAAAIVLIYLLIKRFQKMPAFAKLKEFLVNLGHGIGSITKLKSPALFILSTVAMWLSYFFMSYVIVFSMEETAWLDLKAGLVLLAMGGIGMAMPVQGGIGTYHAFVAGILLWYGIGEQTGVFFATLLHTSQVVTILVLGGVSILVAVLLPVKNQIENSVENPGSEGGQ</sequence>
<organism evidence="7 8">
    <name type="scientific">Imperialibacter roseus</name>
    <dbReference type="NCBI Taxonomy" id="1324217"/>
    <lineage>
        <taxon>Bacteria</taxon>
        <taxon>Pseudomonadati</taxon>
        <taxon>Bacteroidota</taxon>
        <taxon>Cytophagia</taxon>
        <taxon>Cytophagales</taxon>
        <taxon>Flammeovirgaceae</taxon>
        <taxon>Imperialibacter</taxon>
    </lineage>
</organism>
<evidence type="ECO:0000256" key="1">
    <source>
        <dbReference type="ARBA" id="ARBA00004651"/>
    </source>
</evidence>
<evidence type="ECO:0000313" key="8">
    <source>
        <dbReference type="Proteomes" id="UP001302349"/>
    </source>
</evidence>
<proteinExistence type="predicted"/>
<evidence type="ECO:0000256" key="3">
    <source>
        <dbReference type="ARBA" id="ARBA00022692"/>
    </source>
</evidence>
<evidence type="ECO:0000256" key="2">
    <source>
        <dbReference type="ARBA" id="ARBA00022475"/>
    </source>
</evidence>
<feature type="transmembrane region" description="Helical" evidence="6">
    <location>
        <begin position="41"/>
        <end position="59"/>
    </location>
</feature>